<keyword evidence="3" id="KW-1185">Reference proteome</keyword>
<dbReference type="InterPro" id="IPR001763">
    <property type="entry name" value="Rhodanese-like_dom"/>
</dbReference>
<protein>
    <recommendedName>
        <fullName evidence="1">Rhodanese domain-containing protein</fullName>
    </recommendedName>
</protein>
<dbReference type="PANTHER" id="PTHR44086:SF10">
    <property type="entry name" value="THIOSULFATE SULFURTRANSFERASE_RHODANESE-LIKE DOMAIN-CONTAINING PROTEIN 3"/>
    <property type="match status" value="1"/>
</dbReference>
<feature type="domain" description="Rhodanese" evidence="1">
    <location>
        <begin position="52"/>
        <end position="151"/>
    </location>
</feature>
<dbReference type="Gene3D" id="3.40.250.10">
    <property type="entry name" value="Rhodanese-like domain"/>
    <property type="match status" value="1"/>
</dbReference>
<organism evidence="2 3">
    <name type="scientific">Acanthosepion pharaonis</name>
    <name type="common">Pharaoh cuttlefish</name>
    <name type="synonym">Sepia pharaonis</name>
    <dbReference type="NCBI Taxonomy" id="158019"/>
    <lineage>
        <taxon>Eukaryota</taxon>
        <taxon>Metazoa</taxon>
        <taxon>Spiralia</taxon>
        <taxon>Lophotrochozoa</taxon>
        <taxon>Mollusca</taxon>
        <taxon>Cephalopoda</taxon>
        <taxon>Coleoidea</taxon>
        <taxon>Decapodiformes</taxon>
        <taxon>Sepiida</taxon>
        <taxon>Sepiina</taxon>
        <taxon>Sepiidae</taxon>
        <taxon>Acanthosepion</taxon>
    </lineage>
</organism>
<evidence type="ECO:0000313" key="2">
    <source>
        <dbReference type="EMBL" id="CAE1280724.1"/>
    </source>
</evidence>
<dbReference type="EMBL" id="CAHIKZ030002085">
    <property type="protein sequence ID" value="CAE1280724.1"/>
    <property type="molecule type" value="Genomic_DNA"/>
</dbReference>
<dbReference type="OrthoDB" id="6141689at2759"/>
<reference evidence="2" key="1">
    <citation type="submission" date="2021-01" db="EMBL/GenBank/DDBJ databases">
        <authorList>
            <person name="Li R."/>
            <person name="Bekaert M."/>
        </authorList>
    </citation>
    <scope>NUCLEOTIDE SEQUENCE</scope>
    <source>
        <strain evidence="2">Farmed</strain>
    </source>
</reference>
<gene>
    <name evidence="2" type="ORF">SPHA_42474</name>
</gene>
<sequence>MSGTTTATIMTTNLITKSSFLSPQGGHHYYSTGSHYDKWTNLSYDDLQALIDCGDIQLFDVREPKEILDMGKIPCAINIPLGQIKDALAMEKHAFFELYQVDKPQQQDTNIVFVGLSHIKSSTALELAHRAGFKKARHYYGGYEEWLKKQQSAPPPLE</sequence>
<dbReference type="AlphaFoldDB" id="A0A812CYF0"/>
<dbReference type="SUPFAM" id="SSF52821">
    <property type="entry name" value="Rhodanese/Cell cycle control phosphatase"/>
    <property type="match status" value="1"/>
</dbReference>
<dbReference type="PROSITE" id="PS50206">
    <property type="entry name" value="RHODANESE_3"/>
    <property type="match status" value="1"/>
</dbReference>
<dbReference type="SMART" id="SM00450">
    <property type="entry name" value="RHOD"/>
    <property type="match status" value="1"/>
</dbReference>
<comment type="caution">
    <text evidence="2">The sequence shown here is derived from an EMBL/GenBank/DDBJ whole genome shotgun (WGS) entry which is preliminary data.</text>
</comment>
<evidence type="ECO:0000259" key="1">
    <source>
        <dbReference type="PROSITE" id="PS50206"/>
    </source>
</evidence>
<evidence type="ECO:0000313" key="3">
    <source>
        <dbReference type="Proteomes" id="UP000597762"/>
    </source>
</evidence>
<dbReference type="PANTHER" id="PTHR44086">
    <property type="entry name" value="THIOSULFATE SULFURTRANSFERASE RDL2, MITOCHONDRIAL-RELATED"/>
    <property type="match status" value="1"/>
</dbReference>
<dbReference type="Proteomes" id="UP000597762">
    <property type="component" value="Unassembled WGS sequence"/>
</dbReference>
<accession>A0A812CYF0</accession>
<dbReference type="Pfam" id="PF00581">
    <property type="entry name" value="Rhodanese"/>
    <property type="match status" value="1"/>
</dbReference>
<name>A0A812CYF0_ACAPH</name>
<dbReference type="InterPro" id="IPR036873">
    <property type="entry name" value="Rhodanese-like_dom_sf"/>
</dbReference>
<proteinExistence type="predicted"/>